<name>A0A4Y9SB99_9BURK</name>
<comment type="subcellular location">
    <subcellularLocation>
        <location evidence="1">Cell membrane</location>
        <topology evidence="1">Multi-pass membrane protein</topology>
    </subcellularLocation>
</comment>
<evidence type="ECO:0000256" key="6">
    <source>
        <dbReference type="ARBA" id="ARBA00022741"/>
    </source>
</evidence>
<gene>
    <name evidence="18" type="ORF">E4L96_15215</name>
</gene>
<keyword evidence="4 14" id="KW-0812">Transmembrane</keyword>
<feature type="transmembrane region" description="Helical" evidence="14">
    <location>
        <begin position="408"/>
        <end position="433"/>
    </location>
</feature>
<dbReference type="Pfam" id="PF00005">
    <property type="entry name" value="ABC_tran"/>
    <property type="match status" value="1"/>
</dbReference>
<dbReference type="SMART" id="SM00382">
    <property type="entry name" value="AAA"/>
    <property type="match status" value="1"/>
</dbReference>
<comment type="function">
    <text evidence="10">Involved in the export of calmodulin-sensitive adenylate cyclase-hemolysin (cyclolysin).</text>
</comment>
<dbReference type="Gene3D" id="1.20.1560.10">
    <property type="entry name" value="ABC transporter type 1, transmembrane domain"/>
    <property type="match status" value="1"/>
</dbReference>
<feature type="region of interest" description="Disordered" evidence="13">
    <location>
        <begin position="704"/>
        <end position="729"/>
    </location>
</feature>
<dbReference type="CDD" id="cd18567">
    <property type="entry name" value="ABC_6TM_CvaB_RaxB_like"/>
    <property type="match status" value="1"/>
</dbReference>
<dbReference type="Gene3D" id="3.90.70.10">
    <property type="entry name" value="Cysteine proteinases"/>
    <property type="match status" value="1"/>
</dbReference>
<dbReference type="CDD" id="cd03246">
    <property type="entry name" value="ABCC_Protease_Secretion"/>
    <property type="match status" value="1"/>
</dbReference>
<keyword evidence="5" id="KW-0354">Hemolysis</keyword>
<dbReference type="PANTHER" id="PTHR24221:SF606">
    <property type="entry name" value="COLICIN V SECRETION-PROCESSING ATP-BINDING PROTEIN"/>
    <property type="match status" value="1"/>
</dbReference>
<evidence type="ECO:0000256" key="7">
    <source>
        <dbReference type="ARBA" id="ARBA00022840"/>
    </source>
</evidence>
<sequence>MNRSELSLAFWSRRRLPVLLQTEAAECGLACLAMVASYWGHKLDLASMRRRFSLSLKGVTLKGVMAMAQGLALQARPLKLDIEHLPQLKLPALLHWDMNHFVVLQQVTFRDAVIHDPAVGRRKLPLAEFGKHFTGVALELTPTASFAPRRETQQFTLRSLMGRIVGLRGALVQLLILGLALQVCTLVAPFYLQWLVDEAIVAADRDLVTVLGCGFLLLVLLQTAITGVRSWVTTVLSTNLNMQWLGNTFSHLMKLPLPYFEKRHSGDIVSRFGSIQTIQRSLTTQFVEGAIDGLLALGTLCMMALYSVPLALVACAAVVLYALLRLAMYHPLREASAEQIIHAAKQQTHFLESVRGMQSIRLFGRGEERKAGWMNALADQFNADLRIAKLGVTYHTLNTFLFNAERVIVIWLAARAVLDNAFSVGMLFAFIGYKDQFSQRMGSLVDKLIELRMLRLHGERVADIVLAEAEHDECVHELNMDAISPSIELRNVSFRYADHEPLVIDGLNLSIPAGQCIAVTGTSGCGKTTLMKLILGLMEPTEGEILVGGHPLKQLGLDNYRNLLGTVMQDDTLFAGSIADNIGFFDPQLQMEHVMACAQLAAIHHEIAAMPMGYQTLVGDIGTGLSGGQKQRILLARALYRNPRLLVLDEATSHLDIWNEQAVNQAIRQISLTRVIVAHRPETIRMAERVVVLHQGKIAQDLTQPACPVGGSPADTPEGEPGQDEALIA</sequence>
<dbReference type="CDD" id="cd02419">
    <property type="entry name" value="Peptidase_C39C"/>
    <property type="match status" value="1"/>
</dbReference>
<evidence type="ECO:0000256" key="5">
    <source>
        <dbReference type="ARBA" id="ARBA00022735"/>
    </source>
</evidence>
<dbReference type="InterPro" id="IPR039421">
    <property type="entry name" value="Type_1_exporter"/>
</dbReference>
<feature type="domain" description="ABC transporter" evidence="15">
    <location>
        <begin position="487"/>
        <end position="720"/>
    </location>
</feature>
<evidence type="ECO:0000259" key="16">
    <source>
        <dbReference type="PROSITE" id="PS50929"/>
    </source>
</evidence>
<keyword evidence="19" id="KW-1185">Reference proteome</keyword>
<dbReference type="GO" id="GO:0005886">
    <property type="term" value="C:plasma membrane"/>
    <property type="evidence" value="ECO:0007669"/>
    <property type="project" value="UniProtKB-SubCell"/>
</dbReference>
<keyword evidence="5" id="KW-0204">Cytolysis</keyword>
<accession>A0A4Y9SB99</accession>
<dbReference type="GO" id="GO:0031640">
    <property type="term" value="P:killing of cells of another organism"/>
    <property type="evidence" value="ECO:0007669"/>
    <property type="project" value="UniProtKB-KW"/>
</dbReference>
<feature type="transmembrane region" description="Helical" evidence="14">
    <location>
        <begin position="304"/>
        <end position="324"/>
    </location>
</feature>
<dbReference type="GO" id="GO:0016887">
    <property type="term" value="F:ATP hydrolysis activity"/>
    <property type="evidence" value="ECO:0007669"/>
    <property type="project" value="InterPro"/>
</dbReference>
<dbReference type="GO" id="GO:0140359">
    <property type="term" value="F:ABC-type transporter activity"/>
    <property type="evidence" value="ECO:0007669"/>
    <property type="project" value="InterPro"/>
</dbReference>
<feature type="transmembrane region" description="Helical" evidence="14">
    <location>
        <begin position="170"/>
        <end position="192"/>
    </location>
</feature>
<dbReference type="InterPro" id="IPR017871">
    <property type="entry name" value="ABC_transporter-like_CS"/>
</dbReference>
<evidence type="ECO:0000256" key="4">
    <source>
        <dbReference type="ARBA" id="ARBA00022692"/>
    </source>
</evidence>
<evidence type="ECO:0000256" key="9">
    <source>
        <dbReference type="ARBA" id="ARBA00023136"/>
    </source>
</evidence>
<dbReference type="PROSITE" id="PS50893">
    <property type="entry name" value="ABC_TRANSPORTER_2"/>
    <property type="match status" value="1"/>
</dbReference>
<dbReference type="GO" id="GO:0005524">
    <property type="term" value="F:ATP binding"/>
    <property type="evidence" value="ECO:0007669"/>
    <property type="project" value="UniProtKB-KW"/>
</dbReference>
<evidence type="ECO:0000256" key="2">
    <source>
        <dbReference type="ARBA" id="ARBA00022448"/>
    </source>
</evidence>
<keyword evidence="2" id="KW-0813">Transport</keyword>
<dbReference type="InterPro" id="IPR005074">
    <property type="entry name" value="Peptidase_C39"/>
</dbReference>
<dbReference type="SUPFAM" id="SSF90123">
    <property type="entry name" value="ABC transporter transmembrane region"/>
    <property type="match status" value="1"/>
</dbReference>
<evidence type="ECO:0000259" key="17">
    <source>
        <dbReference type="PROSITE" id="PS50990"/>
    </source>
</evidence>
<evidence type="ECO:0000256" key="12">
    <source>
        <dbReference type="ARBA" id="ARBA00072252"/>
    </source>
</evidence>
<keyword evidence="6" id="KW-0547">Nucleotide-binding</keyword>
<proteinExistence type="inferred from homology"/>
<dbReference type="InterPro" id="IPR036640">
    <property type="entry name" value="ABC1_TM_sf"/>
</dbReference>
<evidence type="ECO:0000313" key="19">
    <source>
        <dbReference type="Proteomes" id="UP000298438"/>
    </source>
</evidence>
<evidence type="ECO:0000259" key="15">
    <source>
        <dbReference type="PROSITE" id="PS50893"/>
    </source>
</evidence>
<organism evidence="18 19">
    <name type="scientific">Zemynaea arenosa</name>
    <dbReference type="NCBI Taxonomy" id="2561931"/>
    <lineage>
        <taxon>Bacteria</taxon>
        <taxon>Pseudomonadati</taxon>
        <taxon>Pseudomonadota</taxon>
        <taxon>Betaproteobacteria</taxon>
        <taxon>Burkholderiales</taxon>
        <taxon>Oxalobacteraceae</taxon>
        <taxon>Telluria group</taxon>
        <taxon>Zemynaea</taxon>
    </lineage>
</organism>
<dbReference type="GO" id="GO:0008234">
    <property type="term" value="F:cysteine-type peptidase activity"/>
    <property type="evidence" value="ECO:0007669"/>
    <property type="project" value="InterPro"/>
</dbReference>
<dbReference type="GO" id="GO:0034040">
    <property type="term" value="F:ATPase-coupled lipid transmembrane transporter activity"/>
    <property type="evidence" value="ECO:0007669"/>
    <property type="project" value="TreeGrafter"/>
</dbReference>
<dbReference type="InterPro" id="IPR011527">
    <property type="entry name" value="ABC1_TM_dom"/>
</dbReference>
<comment type="similarity">
    <text evidence="11">Belongs to the ABC transporter superfamily. Cyclolysin exporter (TC 3.A.1.109.2) family.</text>
</comment>
<dbReference type="AlphaFoldDB" id="A0A4Y9SB99"/>
<feature type="domain" description="ABC transmembrane type-1" evidence="16">
    <location>
        <begin position="174"/>
        <end position="453"/>
    </location>
</feature>
<dbReference type="InterPro" id="IPR003439">
    <property type="entry name" value="ABC_transporter-like_ATP-bd"/>
</dbReference>
<dbReference type="InterPro" id="IPR003593">
    <property type="entry name" value="AAA+_ATPase"/>
</dbReference>
<protein>
    <recommendedName>
        <fullName evidence="12">Cyclolysin secretion/processing ATP-binding protein CyaB</fullName>
    </recommendedName>
</protein>
<dbReference type="GO" id="GO:0006508">
    <property type="term" value="P:proteolysis"/>
    <property type="evidence" value="ECO:0007669"/>
    <property type="project" value="InterPro"/>
</dbReference>
<dbReference type="InterPro" id="IPR027417">
    <property type="entry name" value="P-loop_NTPase"/>
</dbReference>
<evidence type="ECO:0000256" key="8">
    <source>
        <dbReference type="ARBA" id="ARBA00022989"/>
    </source>
</evidence>
<dbReference type="PROSITE" id="PS00211">
    <property type="entry name" value="ABC_TRANSPORTER_1"/>
    <property type="match status" value="1"/>
</dbReference>
<dbReference type="SUPFAM" id="SSF52540">
    <property type="entry name" value="P-loop containing nucleoside triphosphate hydrolases"/>
    <property type="match status" value="1"/>
</dbReference>
<keyword evidence="9 14" id="KW-0472">Membrane</keyword>
<dbReference type="Proteomes" id="UP000298438">
    <property type="component" value="Unassembled WGS sequence"/>
</dbReference>
<dbReference type="EMBL" id="SPVF01000195">
    <property type="protein sequence ID" value="TFW16999.1"/>
    <property type="molecule type" value="Genomic_DNA"/>
</dbReference>
<comment type="caution">
    <text evidence="18">The sequence shown here is derived from an EMBL/GenBank/DDBJ whole genome shotgun (WGS) entry which is preliminary data.</text>
</comment>
<feature type="transmembrane region" description="Helical" evidence="14">
    <location>
        <begin position="207"/>
        <end position="232"/>
    </location>
</feature>
<dbReference type="Gene3D" id="3.40.50.300">
    <property type="entry name" value="P-loop containing nucleotide triphosphate hydrolases"/>
    <property type="match status" value="1"/>
</dbReference>
<dbReference type="FunFam" id="3.40.50.300:FF:000299">
    <property type="entry name" value="ABC transporter ATP-binding protein/permease"/>
    <property type="match status" value="1"/>
</dbReference>
<dbReference type="PROSITE" id="PS50990">
    <property type="entry name" value="PEPTIDASE_C39"/>
    <property type="match status" value="1"/>
</dbReference>
<evidence type="ECO:0000256" key="10">
    <source>
        <dbReference type="ARBA" id="ARBA00055355"/>
    </source>
</evidence>
<dbReference type="PANTHER" id="PTHR24221">
    <property type="entry name" value="ATP-BINDING CASSETTE SUB-FAMILY B"/>
    <property type="match status" value="1"/>
</dbReference>
<keyword evidence="3" id="KW-1003">Cell membrane</keyword>
<dbReference type="PROSITE" id="PS50929">
    <property type="entry name" value="ABC_TM1F"/>
    <property type="match status" value="1"/>
</dbReference>
<dbReference type="Pfam" id="PF03412">
    <property type="entry name" value="Peptidase_C39"/>
    <property type="match status" value="1"/>
</dbReference>
<evidence type="ECO:0000256" key="14">
    <source>
        <dbReference type="SAM" id="Phobius"/>
    </source>
</evidence>
<evidence type="ECO:0000256" key="13">
    <source>
        <dbReference type="SAM" id="MobiDB-lite"/>
    </source>
</evidence>
<evidence type="ECO:0000256" key="1">
    <source>
        <dbReference type="ARBA" id="ARBA00004651"/>
    </source>
</evidence>
<evidence type="ECO:0000256" key="3">
    <source>
        <dbReference type="ARBA" id="ARBA00022475"/>
    </source>
</evidence>
<keyword evidence="8 14" id="KW-1133">Transmembrane helix</keyword>
<evidence type="ECO:0000313" key="18">
    <source>
        <dbReference type="EMBL" id="TFW16999.1"/>
    </source>
</evidence>
<evidence type="ECO:0000256" key="11">
    <source>
        <dbReference type="ARBA" id="ARBA00061173"/>
    </source>
</evidence>
<dbReference type="Pfam" id="PF00664">
    <property type="entry name" value="ABC_membrane"/>
    <property type="match status" value="1"/>
</dbReference>
<keyword evidence="7" id="KW-0067">ATP-binding</keyword>
<dbReference type="InterPro" id="IPR033838">
    <property type="entry name" value="CvaB_peptidase"/>
</dbReference>
<feature type="domain" description="Peptidase C39" evidence="17">
    <location>
        <begin position="21"/>
        <end position="140"/>
    </location>
</feature>
<dbReference type="RefSeq" id="WP_135208073.1">
    <property type="nucleotide sequence ID" value="NZ_SPVF01000195.1"/>
</dbReference>
<dbReference type="OrthoDB" id="8554730at2"/>
<reference evidence="18 19" key="1">
    <citation type="submission" date="2019-03" db="EMBL/GenBank/DDBJ databases">
        <title>Draft Genome Sequence of Massilia arenosa sp. nov., a Novel Massilia Species Isolated from a Sandy-loam Maize Soil.</title>
        <authorList>
            <person name="Raths R."/>
            <person name="Peta V."/>
            <person name="Bucking H."/>
        </authorList>
    </citation>
    <scope>NUCLEOTIDE SEQUENCE [LARGE SCALE GENOMIC DNA]</scope>
    <source>
        <strain evidence="18 19">MC02</strain>
    </source>
</reference>